<dbReference type="EnsemblMetazoa" id="OVOC3478.1">
    <property type="protein sequence ID" value="OVOC3478.1"/>
    <property type="gene ID" value="WBGene00240287"/>
</dbReference>
<proteinExistence type="predicted"/>
<evidence type="ECO:0000313" key="3">
    <source>
        <dbReference type="EnsemblMetazoa" id="OVOC3478.1"/>
    </source>
</evidence>
<evidence type="ECO:0000259" key="2">
    <source>
        <dbReference type="PROSITE" id="PS50106"/>
    </source>
</evidence>
<dbReference type="OMA" id="GSIDCCY"/>
<dbReference type="AlphaFoldDB" id="A0A8R1XS51"/>
<name>A0A8R1XS51_ONCVO</name>
<dbReference type="InterPro" id="IPR036034">
    <property type="entry name" value="PDZ_sf"/>
</dbReference>
<dbReference type="GO" id="GO:0007098">
    <property type="term" value="P:centrosome cycle"/>
    <property type="evidence" value="ECO:0007669"/>
    <property type="project" value="TreeGrafter"/>
</dbReference>
<dbReference type="PANTHER" id="PTHR14102">
    <property type="entry name" value="PAR-6-RELATED"/>
    <property type="match status" value="1"/>
</dbReference>
<evidence type="ECO:0000313" key="4">
    <source>
        <dbReference type="Proteomes" id="UP000024404"/>
    </source>
</evidence>
<dbReference type="SMART" id="SM00228">
    <property type="entry name" value="PDZ"/>
    <property type="match status" value="1"/>
</dbReference>
<feature type="domain" description="PDZ" evidence="2">
    <location>
        <begin position="462"/>
        <end position="528"/>
    </location>
</feature>
<dbReference type="EMBL" id="CMVM020000116">
    <property type="status" value="NOT_ANNOTATED_CDS"/>
    <property type="molecule type" value="Genomic_DNA"/>
</dbReference>
<keyword evidence="4" id="KW-1185">Reference proteome</keyword>
<feature type="region of interest" description="Disordered" evidence="1">
    <location>
        <begin position="1"/>
        <end position="20"/>
    </location>
</feature>
<evidence type="ECO:0000256" key="1">
    <source>
        <dbReference type="SAM" id="MobiDB-lite"/>
    </source>
</evidence>
<sequence length="547" mass="60892">MKNLTTTLATNNSKVPPIPPPKPKIYQLQYQHGQTAKFGQLSRSTTDKAAIQIAHEKNDFIGGQLLPPPGDSDTDSGICADSDNQLSPRHIISVGFLDNKLKKQQRKVEASVYRKHPAAENAWRVHPNLLTLSYQRRLPERLQTNCYNSQTSRNGKQYRVRFADQVSSTDGGSSSFSSDWKSSNLVGSSGSNYSNCYLYRSNAEASISAVPMNNSDQILPAFISSSNNDIIELTGQQHAVHNQFSSDYSNHPEAKNQQQINGSYEKDDIASAPLARSSPGFCLAMTRLRRSDDQWLTHANDPPFRLMRRFHNRSTSLPRGIHRQLASSNIRRGSIDCCYPSQDYSSYTQEDEAIINAYLMRSVDNLNIADSLANDTRLGNGRRLPELPPDYAEYDGIIQQPFFGRQRRIRRAGVNGRSLSVGRASRAFDSNMANSYIPSLHRSHLPSVRAQLVALDHRGLRIVLIEKLQPGPFGFYIATGILNQKRGIFISRVSLPSLAPVLSVGDEIIYVEDEFVKGKDLEYVQALIAGKSSVKIVLLPTTGPNAR</sequence>
<dbReference type="Gene3D" id="2.30.42.10">
    <property type="match status" value="1"/>
</dbReference>
<protein>
    <submittedName>
        <fullName evidence="3">PDZ domain-containing protein</fullName>
    </submittedName>
</protein>
<dbReference type="PROSITE" id="PS50106">
    <property type="entry name" value="PDZ"/>
    <property type="match status" value="1"/>
</dbReference>
<dbReference type="SUPFAM" id="SSF50156">
    <property type="entry name" value="PDZ domain-like"/>
    <property type="match status" value="1"/>
</dbReference>
<dbReference type="InterPro" id="IPR051741">
    <property type="entry name" value="PAR6_homolog"/>
</dbReference>
<dbReference type="InterPro" id="IPR001478">
    <property type="entry name" value="PDZ"/>
</dbReference>
<feature type="compositionally biased region" description="Polar residues" evidence="1">
    <location>
        <begin position="1"/>
        <end position="14"/>
    </location>
</feature>
<dbReference type="Proteomes" id="UP000024404">
    <property type="component" value="Unassembled WGS sequence"/>
</dbReference>
<organism evidence="3 4">
    <name type="scientific">Onchocerca volvulus</name>
    <dbReference type="NCBI Taxonomy" id="6282"/>
    <lineage>
        <taxon>Eukaryota</taxon>
        <taxon>Metazoa</taxon>
        <taxon>Ecdysozoa</taxon>
        <taxon>Nematoda</taxon>
        <taxon>Chromadorea</taxon>
        <taxon>Rhabditida</taxon>
        <taxon>Spirurina</taxon>
        <taxon>Spiruromorpha</taxon>
        <taxon>Filarioidea</taxon>
        <taxon>Onchocercidae</taxon>
        <taxon>Onchocerca</taxon>
    </lineage>
</organism>
<dbReference type="PANTHER" id="PTHR14102:SF14">
    <property type="entry name" value="PROTEIN CBG16414"/>
    <property type="match status" value="1"/>
</dbReference>
<accession>A0A8R1XS51</accession>
<reference evidence="4" key="1">
    <citation type="submission" date="2013-10" db="EMBL/GenBank/DDBJ databases">
        <title>Genome sequencing of Onchocerca volvulus.</title>
        <authorList>
            <person name="Cotton J."/>
            <person name="Tsai J."/>
            <person name="Stanley E."/>
            <person name="Tracey A."/>
            <person name="Holroyd N."/>
            <person name="Lustigman S."/>
            <person name="Berriman M."/>
        </authorList>
    </citation>
    <scope>NUCLEOTIDE SEQUENCE</scope>
</reference>
<reference evidence="3" key="2">
    <citation type="submission" date="2022-06" db="UniProtKB">
        <authorList>
            <consortium name="EnsemblMetazoa"/>
        </authorList>
    </citation>
    <scope>IDENTIFICATION</scope>
</reference>